<dbReference type="InterPro" id="IPR036909">
    <property type="entry name" value="Cyt_c-like_dom_sf"/>
</dbReference>
<reference evidence="10" key="1">
    <citation type="journal article" date="2019" name="Int. J. Syst. Evol. Microbiol.">
        <title>The Global Catalogue of Microorganisms (GCM) 10K type strain sequencing project: providing services to taxonomists for standard genome sequencing and annotation.</title>
        <authorList>
            <consortium name="The Broad Institute Genomics Platform"/>
            <consortium name="The Broad Institute Genome Sequencing Center for Infectious Disease"/>
            <person name="Wu L."/>
            <person name="Ma J."/>
        </authorList>
    </citation>
    <scope>NUCLEOTIDE SEQUENCE [LARGE SCALE GENOMIC DNA]</scope>
    <source>
        <strain evidence="10">KCTC 32465</strain>
    </source>
</reference>
<evidence type="ECO:0000256" key="4">
    <source>
        <dbReference type="ARBA" id="ARBA00022982"/>
    </source>
</evidence>
<keyword evidence="2 6" id="KW-0349">Heme</keyword>
<evidence type="ECO:0000256" key="1">
    <source>
        <dbReference type="ARBA" id="ARBA00022448"/>
    </source>
</evidence>
<dbReference type="InterPro" id="IPR009056">
    <property type="entry name" value="Cyt_c-like_dom"/>
</dbReference>
<dbReference type="Pfam" id="PF13442">
    <property type="entry name" value="Cytochrome_CBB3"/>
    <property type="match status" value="1"/>
</dbReference>
<dbReference type="PRINTS" id="PR00606">
    <property type="entry name" value="CYTCHROMECID"/>
</dbReference>
<evidence type="ECO:0000256" key="3">
    <source>
        <dbReference type="ARBA" id="ARBA00022723"/>
    </source>
</evidence>
<keyword evidence="1" id="KW-0813">Transport</keyword>
<dbReference type="PROSITE" id="PS51007">
    <property type="entry name" value="CYTC"/>
    <property type="match status" value="1"/>
</dbReference>
<evidence type="ECO:0000313" key="10">
    <source>
        <dbReference type="Proteomes" id="UP000634455"/>
    </source>
</evidence>
<dbReference type="RefSeq" id="WP_189639022.1">
    <property type="nucleotide sequence ID" value="NZ_BMZF01000001.1"/>
</dbReference>
<keyword evidence="10" id="KW-1185">Reference proteome</keyword>
<accession>A0ABQ3CWB2</accession>
<evidence type="ECO:0000259" key="8">
    <source>
        <dbReference type="PROSITE" id="PS51007"/>
    </source>
</evidence>
<keyword evidence="5 6" id="KW-0408">Iron</keyword>
<dbReference type="InterPro" id="IPR002324">
    <property type="entry name" value="Cyt_c_ID"/>
</dbReference>
<dbReference type="Proteomes" id="UP000634455">
    <property type="component" value="Unassembled WGS sequence"/>
</dbReference>
<dbReference type="Gene3D" id="1.10.760.10">
    <property type="entry name" value="Cytochrome c-like domain"/>
    <property type="match status" value="1"/>
</dbReference>
<comment type="caution">
    <text evidence="9">The sequence shown here is derived from an EMBL/GenBank/DDBJ whole genome shotgun (WGS) entry which is preliminary data.</text>
</comment>
<feature type="chain" id="PRO_5047478875" description="Cytochrome c domain-containing protein" evidence="7">
    <location>
        <begin position="23"/>
        <end position="111"/>
    </location>
</feature>
<evidence type="ECO:0000256" key="5">
    <source>
        <dbReference type="ARBA" id="ARBA00023004"/>
    </source>
</evidence>
<sequence>MRPQLITVLLTPLAICASFAQAQIDQSFVDRVGCVQCHGTENRTNGPSFEQIARRYQINDLDRTQLQDIILNGGKGNWTEITGGLTMPPYSNLLSRAEIDALVDWILTQGQ</sequence>
<proteinExistence type="predicted"/>
<keyword evidence="7" id="KW-0732">Signal</keyword>
<evidence type="ECO:0000256" key="2">
    <source>
        <dbReference type="ARBA" id="ARBA00022617"/>
    </source>
</evidence>
<keyword evidence="3 6" id="KW-0479">Metal-binding</keyword>
<name>A0ABQ3CWB2_9RHOB</name>
<evidence type="ECO:0000256" key="7">
    <source>
        <dbReference type="SAM" id="SignalP"/>
    </source>
</evidence>
<organism evidence="9 10">
    <name type="scientific">Paramylibacter ulvae</name>
    <dbReference type="NCBI Taxonomy" id="1651968"/>
    <lineage>
        <taxon>Bacteria</taxon>
        <taxon>Pseudomonadati</taxon>
        <taxon>Pseudomonadota</taxon>
        <taxon>Alphaproteobacteria</taxon>
        <taxon>Rhodobacterales</taxon>
        <taxon>Paracoccaceae</taxon>
        <taxon>Paramylibacter</taxon>
    </lineage>
</organism>
<gene>
    <name evidence="9" type="ORF">GCM10008927_05410</name>
</gene>
<evidence type="ECO:0000313" key="9">
    <source>
        <dbReference type="EMBL" id="GHA43609.1"/>
    </source>
</evidence>
<evidence type="ECO:0000256" key="6">
    <source>
        <dbReference type="PROSITE-ProRule" id="PRU00433"/>
    </source>
</evidence>
<dbReference type="SUPFAM" id="SSF46626">
    <property type="entry name" value="Cytochrome c"/>
    <property type="match status" value="1"/>
</dbReference>
<keyword evidence="4" id="KW-0249">Electron transport</keyword>
<dbReference type="EMBL" id="BMZF01000001">
    <property type="protein sequence ID" value="GHA43609.1"/>
    <property type="molecule type" value="Genomic_DNA"/>
</dbReference>
<feature type="signal peptide" evidence="7">
    <location>
        <begin position="1"/>
        <end position="22"/>
    </location>
</feature>
<feature type="domain" description="Cytochrome c" evidence="8">
    <location>
        <begin position="19"/>
        <end position="110"/>
    </location>
</feature>
<protein>
    <recommendedName>
        <fullName evidence="8">Cytochrome c domain-containing protein</fullName>
    </recommendedName>
</protein>